<name>A0AA91PWL8_CLALS</name>
<organism evidence="3 4">
    <name type="scientific">Clavispora lusitaniae</name>
    <name type="common">Candida lusitaniae</name>
    <dbReference type="NCBI Taxonomy" id="36911"/>
    <lineage>
        <taxon>Eukaryota</taxon>
        <taxon>Fungi</taxon>
        <taxon>Dikarya</taxon>
        <taxon>Ascomycota</taxon>
        <taxon>Saccharomycotina</taxon>
        <taxon>Pichiomycetes</taxon>
        <taxon>Metschnikowiaceae</taxon>
        <taxon>Clavispora</taxon>
    </lineage>
</organism>
<evidence type="ECO:0000259" key="2">
    <source>
        <dbReference type="Pfam" id="PF09994"/>
    </source>
</evidence>
<dbReference type="AlphaFoldDB" id="A0AA91PWL8"/>
<dbReference type="EMBL" id="LYUB02000016">
    <property type="protein sequence ID" value="OVF06999.1"/>
    <property type="molecule type" value="Genomic_DNA"/>
</dbReference>
<feature type="domain" description="T6SS Phospholipase effector Tle1-like catalytic" evidence="2">
    <location>
        <begin position="2"/>
        <end position="294"/>
    </location>
</feature>
<evidence type="ECO:0000313" key="3">
    <source>
        <dbReference type="EMBL" id="OVF06999.1"/>
    </source>
</evidence>
<gene>
    <name evidence="3" type="ORF">A9F13_16g01012</name>
</gene>
<evidence type="ECO:0000256" key="1">
    <source>
        <dbReference type="SAM" id="MobiDB-lite"/>
    </source>
</evidence>
<sequence>MKHIVICLDGTATSFGSGPATNVLLLFRLLDRSNICYYQPGVGTSFIGRPDIAPHTRFYTNWQAAHARLDAASGYSLSTHVQAAYLFLVRFYEPGDRIEVFGFSRGCFTARVLAGMLEHVGLLRRGSEEMVRAAWELYAGWEVAGQPYEGASAPARAGGADLSREFVRTFCRPARIHFMGLWDTVASVGLLRERVFPYTSRSTFVSHVRHAISIDERRCKYRQVPFEEPDPCGAPWSWMSWWRRIVGEREPAGCSDDLVELWFPGNHGDVGGGWPQDAEGYKMSALPLRWIVAEAMKHGVRFVPGTVAALNTMCPVEKSLKSLHHDMLSWRAPKYVAPPALGDYGLPVSPQRAEMSAGRSESNSASPVWRLARLLRRAPGAESEETMPANMPSDRTALRAVPTSYGAAAHASSRRRLRSQSVSSPGTERVVVSKRPNSTGSSTLRRLVEARKGVYTWPNAKITRLPSASYAFVRRQPDKPPESNVQPALGFNARGSSSILDTIFWWLVELLPCTTEVECPDGIWRRQIRPNFGASRAIPAQAKFHWSLFYRLRYVSDYTPTNLPTDLGARFVESIERTMMLPQELREDLLKLDASTIRTSNSAIWNIFPDDFAQR</sequence>
<dbReference type="PANTHER" id="PTHR33840:SF2">
    <property type="entry name" value="TLE1 PHOSPHOLIPASE DOMAIN-CONTAINING PROTEIN"/>
    <property type="match status" value="1"/>
</dbReference>
<reference evidence="3 4" key="1">
    <citation type="submission" date="2017-04" db="EMBL/GenBank/DDBJ databases">
        <title>Draft genome of the yeast Clavispora lusitaniae type strain CBS 6936.</title>
        <authorList>
            <person name="Durrens P."/>
            <person name="Klopp C."/>
            <person name="Biteau N."/>
            <person name="Fitton-Ouhabi V."/>
            <person name="Dementhon K."/>
            <person name="Accoceberry I."/>
            <person name="Sherman D.J."/>
            <person name="Noel T."/>
        </authorList>
    </citation>
    <scope>NUCLEOTIDE SEQUENCE [LARGE SCALE GENOMIC DNA]</scope>
    <source>
        <strain evidence="3 4">CBS 6936</strain>
    </source>
</reference>
<dbReference type="Proteomes" id="UP000195602">
    <property type="component" value="Unassembled WGS sequence"/>
</dbReference>
<protein>
    <recommendedName>
        <fullName evidence="2">T6SS Phospholipase effector Tle1-like catalytic domain-containing protein</fullName>
    </recommendedName>
</protein>
<accession>A0AA91PWL8</accession>
<dbReference type="InterPro" id="IPR018712">
    <property type="entry name" value="Tle1-like_cat"/>
</dbReference>
<proteinExistence type="predicted"/>
<dbReference type="PANTHER" id="PTHR33840">
    <property type="match status" value="1"/>
</dbReference>
<dbReference type="Pfam" id="PF09994">
    <property type="entry name" value="T6SS_Tle1-like_cat"/>
    <property type="match status" value="1"/>
</dbReference>
<evidence type="ECO:0000313" key="4">
    <source>
        <dbReference type="Proteomes" id="UP000195602"/>
    </source>
</evidence>
<dbReference type="KEGG" id="clus:A9F13_16g01012"/>
<comment type="caution">
    <text evidence="3">The sequence shown here is derived from an EMBL/GenBank/DDBJ whole genome shotgun (WGS) entry which is preliminary data.</text>
</comment>
<feature type="region of interest" description="Disordered" evidence="1">
    <location>
        <begin position="404"/>
        <end position="442"/>
    </location>
</feature>